<feature type="domain" description="ABC-three component systems C-terminal" evidence="1">
    <location>
        <begin position="272"/>
        <end position="396"/>
    </location>
</feature>
<dbReference type="InterPro" id="IPR046913">
    <property type="entry name" value="ABC-3C_CTD7"/>
</dbReference>
<proteinExistence type="predicted"/>
<dbReference type="RefSeq" id="WP_075627926.1">
    <property type="nucleotide sequence ID" value="NZ_FOAM01000019.1"/>
</dbReference>
<dbReference type="OrthoDB" id="2786695at2"/>
<name>A0A1Q9AWA5_9HYPH</name>
<organism evidence="2 3">
    <name type="scientific">Xaviernesmea oryzae</name>
    <dbReference type="NCBI Taxonomy" id="464029"/>
    <lineage>
        <taxon>Bacteria</taxon>
        <taxon>Pseudomonadati</taxon>
        <taxon>Pseudomonadota</taxon>
        <taxon>Alphaproteobacteria</taxon>
        <taxon>Hyphomicrobiales</taxon>
        <taxon>Rhizobiaceae</taxon>
        <taxon>Rhizobium/Agrobacterium group</taxon>
        <taxon>Xaviernesmea</taxon>
    </lineage>
</organism>
<keyword evidence="3" id="KW-1185">Reference proteome</keyword>
<dbReference type="AlphaFoldDB" id="A0A1Q9AWA5"/>
<reference evidence="2 3" key="1">
    <citation type="submission" date="2016-09" db="EMBL/GenBank/DDBJ databases">
        <title>Rhizobium sp. nov., a novel species isolated from the rice rhizosphere.</title>
        <authorList>
            <person name="Zhao J."/>
            <person name="Zhang X."/>
        </authorList>
    </citation>
    <scope>NUCLEOTIDE SEQUENCE [LARGE SCALE GENOMIC DNA]</scope>
    <source>
        <strain evidence="2 3">1.7048</strain>
    </source>
</reference>
<dbReference type="EMBL" id="MKIP01000044">
    <property type="protein sequence ID" value="OLP59733.1"/>
    <property type="molecule type" value="Genomic_DNA"/>
</dbReference>
<sequence>MSGQINDFNAAPAAAGYLYQARLALLLCIPHLNAGTELEVAIEKLDDVSFERNGEPKELLQAKHHIKRVANLSDTSADIWKTLRIWSEQALADPSLPSRAKMVLVTTGRIPDGAAASLLRPPTEGRGKSRDPKTAAELLSAAALRSDNKELKPAFAAFLALPERMRASLLSAVEIVDNQPLLGELEAELEHGLRLVAPPGKAKLAREMLEGWWWPRICAALSAKTVQSIPLGQIEAKLDDIRDALKRDALFAEFEHAEPPARASEEYDSFIFIRQLQIIGIGGNRIGYAKRDFYRAFVQRSKWTREHTVLDDELEKFERILVEEWEPRYAAMCDTTAEAAGDSPELASVGREIYDWVEMEARFPLRTLTSKSLNVGSYHMLANTLRVGWHREYKHLCHEEEEA</sequence>
<protein>
    <recommendedName>
        <fullName evidence="1">ABC-three component systems C-terminal domain-containing protein</fullName>
    </recommendedName>
</protein>
<gene>
    <name evidence="2" type="ORF">BJF93_21690</name>
</gene>
<dbReference type="Proteomes" id="UP000186364">
    <property type="component" value="Unassembled WGS sequence"/>
</dbReference>
<accession>A0A1Q9AWA5</accession>
<comment type="caution">
    <text evidence="2">The sequence shown here is derived from an EMBL/GenBank/DDBJ whole genome shotgun (WGS) entry which is preliminary data.</text>
</comment>
<evidence type="ECO:0000313" key="2">
    <source>
        <dbReference type="EMBL" id="OLP59733.1"/>
    </source>
</evidence>
<evidence type="ECO:0000313" key="3">
    <source>
        <dbReference type="Proteomes" id="UP000186364"/>
    </source>
</evidence>
<dbReference type="Pfam" id="PF20283">
    <property type="entry name" value="CTD7"/>
    <property type="match status" value="1"/>
</dbReference>
<evidence type="ECO:0000259" key="1">
    <source>
        <dbReference type="Pfam" id="PF20283"/>
    </source>
</evidence>